<dbReference type="GO" id="GO:0016020">
    <property type="term" value="C:membrane"/>
    <property type="evidence" value="ECO:0007669"/>
    <property type="project" value="UniProtKB-SubCell"/>
</dbReference>
<feature type="compositionally biased region" description="Low complexity" evidence="6">
    <location>
        <begin position="23"/>
        <end position="35"/>
    </location>
</feature>
<feature type="transmembrane region" description="Helical" evidence="7">
    <location>
        <begin position="330"/>
        <end position="350"/>
    </location>
</feature>
<dbReference type="Pfam" id="PF01066">
    <property type="entry name" value="CDP-OH_P_transf"/>
    <property type="match status" value="1"/>
</dbReference>
<feature type="region of interest" description="Disordered" evidence="6">
    <location>
        <begin position="1"/>
        <end position="81"/>
    </location>
</feature>
<comment type="caution">
    <text evidence="8">The sequence shown here is derived from an EMBL/GenBank/DDBJ whole genome shotgun (WGS) entry which is preliminary data.</text>
</comment>
<dbReference type="PANTHER" id="PTHR10414">
    <property type="entry name" value="ETHANOLAMINEPHOSPHOTRANSFERASE"/>
    <property type="match status" value="1"/>
</dbReference>
<sequence>MVSPSTTKSKNMKSAAVTKASKRTSSSSRSRSTSSRSRRRSSTSTTRKEKLVPKESLESRSGGQKDDVKKPNENEERQRRIDLIKDKRMKITEEGLKNLSNYEYKAGTPTILDNFMNKYYWNKVILLIPKEMAPNMITLVGLATMMLSYFCIAYYTPTFTEEAPKWTYLANAIGLFFYQTMDAIDGKQARRTGSAGPLGQLFDHGCDSISTTFICMSAMASTSLGCGPRAMAFLMFVIVPFFLAQWEEYHTHVFRSGLSFYGVTEAQFTSIALYMISFFFGPGIWHMHPISSINLEIIDYIIICISAITGYGSIDAMLNVMRHAKDTRTAMMQLIPITALMVCGMLWTLIPTVHPRLVLGTFGIAFTYLTNNMILCGMTGMQYPRYHSLLVPLPIIFVIDYLYLFPRHSDIILGLYLGFLVYKSWKFLTDSMEEISTYLGIYALSITKKRPQ</sequence>
<feature type="transmembrane region" description="Helical" evidence="7">
    <location>
        <begin position="136"/>
        <end position="156"/>
    </location>
</feature>
<keyword evidence="7" id="KW-1133">Transmembrane helix</keyword>
<evidence type="ECO:0000256" key="6">
    <source>
        <dbReference type="SAM" id="MobiDB-lite"/>
    </source>
</evidence>
<evidence type="ECO:0000256" key="7">
    <source>
        <dbReference type="SAM" id="Phobius"/>
    </source>
</evidence>
<name>A0A7J6L8B2_PEROL</name>
<feature type="transmembrane region" description="Helical" evidence="7">
    <location>
        <begin position="297"/>
        <end position="318"/>
    </location>
</feature>
<dbReference type="Proteomes" id="UP000570595">
    <property type="component" value="Unassembled WGS sequence"/>
</dbReference>
<dbReference type="GO" id="GO:0016780">
    <property type="term" value="F:phosphotransferase activity, for other substituted phosphate groups"/>
    <property type="evidence" value="ECO:0007669"/>
    <property type="project" value="InterPro"/>
</dbReference>
<feature type="transmembrane region" description="Helical" evidence="7">
    <location>
        <begin position="226"/>
        <end position="246"/>
    </location>
</feature>
<dbReference type="InterPro" id="IPR000462">
    <property type="entry name" value="CDP-OH_P_trans"/>
</dbReference>
<comment type="similarity">
    <text evidence="2 5">Belongs to the CDP-alcohol phosphatidyltransferase class-I family.</text>
</comment>
<dbReference type="PROSITE" id="PS00379">
    <property type="entry name" value="CDP_ALCOHOL_P_TRANSF"/>
    <property type="match status" value="1"/>
</dbReference>
<dbReference type="PIRSF" id="PIRSF015665">
    <property type="entry name" value="CHOPT"/>
    <property type="match status" value="1"/>
</dbReference>
<organism evidence="8 9">
    <name type="scientific">Perkinsus olseni</name>
    <name type="common">Perkinsus atlanticus</name>
    <dbReference type="NCBI Taxonomy" id="32597"/>
    <lineage>
        <taxon>Eukaryota</taxon>
        <taxon>Sar</taxon>
        <taxon>Alveolata</taxon>
        <taxon>Perkinsozoa</taxon>
        <taxon>Perkinsea</taxon>
        <taxon>Perkinsida</taxon>
        <taxon>Perkinsidae</taxon>
        <taxon>Perkinsus</taxon>
    </lineage>
</organism>
<reference evidence="8 9" key="1">
    <citation type="submission" date="2020-04" db="EMBL/GenBank/DDBJ databases">
        <title>Perkinsus olseni comparative genomics.</title>
        <authorList>
            <person name="Bogema D.R."/>
        </authorList>
    </citation>
    <scope>NUCLEOTIDE SEQUENCE [LARGE SCALE GENOMIC DNA]</scope>
    <source>
        <strain evidence="8">ATCC PRA-179</strain>
    </source>
</reference>
<evidence type="ECO:0000256" key="1">
    <source>
        <dbReference type="ARBA" id="ARBA00004370"/>
    </source>
</evidence>
<feature type="transmembrane region" description="Helical" evidence="7">
    <location>
        <begin position="266"/>
        <end position="285"/>
    </location>
</feature>
<dbReference type="InterPro" id="IPR043130">
    <property type="entry name" value="CDP-OH_PTrfase_TM_dom"/>
</dbReference>
<dbReference type="Gene3D" id="1.20.120.1760">
    <property type="match status" value="1"/>
</dbReference>
<keyword evidence="3 5" id="KW-0808">Transferase</keyword>
<comment type="subcellular location">
    <subcellularLocation>
        <location evidence="1">Membrane</location>
    </subcellularLocation>
</comment>
<proteinExistence type="inferred from homology"/>
<evidence type="ECO:0000256" key="4">
    <source>
        <dbReference type="ARBA" id="ARBA00023136"/>
    </source>
</evidence>
<evidence type="ECO:0000256" key="2">
    <source>
        <dbReference type="ARBA" id="ARBA00010441"/>
    </source>
</evidence>
<dbReference type="GO" id="GO:0008654">
    <property type="term" value="P:phospholipid biosynthetic process"/>
    <property type="evidence" value="ECO:0007669"/>
    <property type="project" value="InterPro"/>
</dbReference>
<evidence type="ECO:0000256" key="3">
    <source>
        <dbReference type="ARBA" id="ARBA00022679"/>
    </source>
</evidence>
<keyword evidence="7" id="KW-0812">Transmembrane</keyword>
<keyword evidence="4 7" id="KW-0472">Membrane</keyword>
<evidence type="ECO:0000313" key="9">
    <source>
        <dbReference type="Proteomes" id="UP000570595"/>
    </source>
</evidence>
<feature type="transmembrane region" description="Helical" evidence="7">
    <location>
        <begin position="357"/>
        <end position="380"/>
    </location>
</feature>
<dbReference type="InterPro" id="IPR048254">
    <property type="entry name" value="CDP_ALCOHOL_P_TRANSF_CS"/>
</dbReference>
<dbReference type="OrthoDB" id="196717at2759"/>
<dbReference type="PANTHER" id="PTHR10414:SF37">
    <property type="entry name" value="BB IN A BOXCAR, ISOFORM C"/>
    <property type="match status" value="1"/>
</dbReference>
<evidence type="ECO:0000256" key="5">
    <source>
        <dbReference type="RuleBase" id="RU003750"/>
    </source>
</evidence>
<accession>A0A7J6L8B2</accession>
<feature type="compositionally biased region" description="Basic and acidic residues" evidence="6">
    <location>
        <begin position="46"/>
        <end position="81"/>
    </location>
</feature>
<protein>
    <submittedName>
        <fullName evidence="8">Choline/ethanolaminephosphotransferase 1</fullName>
    </submittedName>
</protein>
<dbReference type="AlphaFoldDB" id="A0A7J6L8B2"/>
<dbReference type="EMBL" id="JABAHT010000465">
    <property type="protein sequence ID" value="KAF4655448.1"/>
    <property type="molecule type" value="Genomic_DNA"/>
</dbReference>
<evidence type="ECO:0000313" key="8">
    <source>
        <dbReference type="EMBL" id="KAF4655448.1"/>
    </source>
</evidence>
<gene>
    <name evidence="8" type="primary">CEPT1</name>
    <name evidence="8" type="ORF">FOZ61_007567</name>
</gene>
<feature type="transmembrane region" description="Helical" evidence="7">
    <location>
        <begin position="386"/>
        <end position="404"/>
    </location>
</feature>
<dbReference type="InterPro" id="IPR014472">
    <property type="entry name" value="CHOPT"/>
</dbReference>